<organism evidence="2 3">
    <name type="scientific">Gymnopus androsaceus JB14</name>
    <dbReference type="NCBI Taxonomy" id="1447944"/>
    <lineage>
        <taxon>Eukaryota</taxon>
        <taxon>Fungi</taxon>
        <taxon>Dikarya</taxon>
        <taxon>Basidiomycota</taxon>
        <taxon>Agaricomycotina</taxon>
        <taxon>Agaricomycetes</taxon>
        <taxon>Agaricomycetidae</taxon>
        <taxon>Agaricales</taxon>
        <taxon>Marasmiineae</taxon>
        <taxon>Omphalotaceae</taxon>
        <taxon>Gymnopus</taxon>
    </lineage>
</organism>
<keyword evidence="3" id="KW-1185">Reference proteome</keyword>
<evidence type="ECO:0000313" key="2">
    <source>
        <dbReference type="EMBL" id="KAE9393789.1"/>
    </source>
</evidence>
<dbReference type="EMBL" id="ML769564">
    <property type="protein sequence ID" value="KAE9393789.1"/>
    <property type="molecule type" value="Genomic_DNA"/>
</dbReference>
<accession>A0A6A4H6C6</accession>
<evidence type="ECO:0000256" key="1">
    <source>
        <dbReference type="SAM" id="SignalP"/>
    </source>
</evidence>
<feature type="signal peptide" evidence="1">
    <location>
        <begin position="1"/>
        <end position="15"/>
    </location>
</feature>
<evidence type="ECO:0000313" key="3">
    <source>
        <dbReference type="Proteomes" id="UP000799118"/>
    </source>
</evidence>
<gene>
    <name evidence="2" type="ORF">BT96DRAFT_978787</name>
</gene>
<feature type="chain" id="PRO_5025577711" evidence="1">
    <location>
        <begin position="16"/>
        <end position="206"/>
    </location>
</feature>
<name>A0A6A4H6C6_9AGAR</name>
<proteinExistence type="predicted"/>
<sequence length="206" mass="22565">MFSVLFLKFLCPVLALLRQSSGGAYSSISSSFKIYSSLGSGLMKITKWAIQSCGRVLDNAKKYLNEQLAFKHPKKSKEIQLAGCYTILEDHGLAITGRGIQKSVTSSKISTSTPLLPPTSMIIAGLGLGPKIMIECTSYLMWRSILRLKTQQLDAFSLKGLELQAHDVPSIMVLEPSPVLGATENRDGIEAVTSLRKFRLGRRSKV</sequence>
<protein>
    <submittedName>
        <fullName evidence="2">Uncharacterized protein</fullName>
    </submittedName>
</protein>
<reference evidence="2" key="1">
    <citation type="journal article" date="2019" name="Environ. Microbiol.">
        <title>Fungal ecological strategies reflected in gene transcription - a case study of two litter decomposers.</title>
        <authorList>
            <person name="Barbi F."/>
            <person name="Kohler A."/>
            <person name="Barry K."/>
            <person name="Baskaran P."/>
            <person name="Daum C."/>
            <person name="Fauchery L."/>
            <person name="Ihrmark K."/>
            <person name="Kuo A."/>
            <person name="LaButti K."/>
            <person name="Lipzen A."/>
            <person name="Morin E."/>
            <person name="Grigoriev I.V."/>
            <person name="Henrissat B."/>
            <person name="Lindahl B."/>
            <person name="Martin F."/>
        </authorList>
    </citation>
    <scope>NUCLEOTIDE SEQUENCE</scope>
    <source>
        <strain evidence="2">JB14</strain>
    </source>
</reference>
<dbReference type="AlphaFoldDB" id="A0A6A4H6C6"/>
<dbReference type="Proteomes" id="UP000799118">
    <property type="component" value="Unassembled WGS sequence"/>
</dbReference>
<keyword evidence="1" id="KW-0732">Signal</keyword>